<keyword evidence="3 6" id="KW-0812">Transmembrane</keyword>
<name>H1Z3R0_9EURY</name>
<feature type="transmembrane region" description="Helical" evidence="6">
    <location>
        <begin position="476"/>
        <end position="494"/>
    </location>
</feature>
<dbReference type="GO" id="GO:0042773">
    <property type="term" value="P:ATP synthesis coupled electron transport"/>
    <property type="evidence" value="ECO:0007669"/>
    <property type="project" value="InterPro"/>
</dbReference>
<dbReference type="STRING" id="937775.Metlim_1558"/>
<organism evidence="8 9">
    <name type="scientific">Methanoplanus limicola DSM 2279</name>
    <dbReference type="NCBI Taxonomy" id="937775"/>
    <lineage>
        <taxon>Archaea</taxon>
        <taxon>Methanobacteriati</taxon>
        <taxon>Methanobacteriota</taxon>
        <taxon>Stenosarchaea group</taxon>
        <taxon>Methanomicrobia</taxon>
        <taxon>Methanomicrobiales</taxon>
        <taxon>Methanomicrobiaceae</taxon>
        <taxon>Methanoplanus</taxon>
    </lineage>
</organism>
<protein>
    <submittedName>
        <fullName evidence="8">NADH/Ubiquinone/plastoquinone (Complex I)</fullName>
    </submittedName>
</protein>
<reference evidence="8 9" key="1">
    <citation type="submission" date="2011-10" db="EMBL/GenBank/DDBJ databases">
        <title>The Improved High-Quality Draft genome of Methanoplanus limicola DSM 2279.</title>
        <authorList>
            <consortium name="US DOE Joint Genome Institute (JGI-PGF)"/>
            <person name="Lucas S."/>
            <person name="Copeland A."/>
            <person name="Lapidus A."/>
            <person name="Glavina del Rio T."/>
            <person name="Dalin E."/>
            <person name="Tice H."/>
            <person name="Bruce D."/>
            <person name="Goodwin L."/>
            <person name="Pitluck S."/>
            <person name="Peters L."/>
            <person name="Mikhailova N."/>
            <person name="Lu M."/>
            <person name="Kyrpides N."/>
            <person name="Mavromatis K."/>
            <person name="Ivanova N."/>
            <person name="Markowitz V."/>
            <person name="Cheng J.-F."/>
            <person name="Hugenholtz P."/>
            <person name="Woyke T."/>
            <person name="Wu D."/>
            <person name="Wirth R."/>
            <person name="Brambilla E.-M."/>
            <person name="Klenk H.-P."/>
            <person name="Eisen J.A."/>
        </authorList>
    </citation>
    <scope>NUCLEOTIDE SEQUENCE [LARGE SCALE GENOMIC DNA]</scope>
    <source>
        <strain evidence="8 9">DSM 2279</strain>
    </source>
</reference>
<dbReference type="InterPro" id="IPR003918">
    <property type="entry name" value="NADH_UbQ_OxRdtase"/>
</dbReference>
<sequence length="524" mass="56150">MIPAVIMDNLPALLIAVPLIGAFTVPIAGRFSDSLRSLWFILISLATLAVALLLTYEVLSFGTVVYTFGASSPSLTVPQDSGGIPFRIIFTVDAMSAFMAVSASIVGFTVALYSIVSDSGLSIKDNYFALILLMQAGILGMVCTGDLFNFFVFLEINSLAGAALVACRVDKGVAVEAGLKYAVLSTLSCLMILFAVGLFYGQYDALNMAVIADNIQYGMLDKIALVLMVAALAMKSGAVPMHFWTPDGYSMAPSSATAFLVVASQASLYGLFRVIFTIYNITLNWALLGWIIIITGILSMVIGVTMAIPQKDVKRLMAYHAVSQTGYMLLGVGVGLAVLGDDIMMNNIGITAIEGGIFHIINHAIYASLLFLTAGAVFYRTRTRNMNKLGGLGHNMKWTMLFFIIGALAIAGIPPLNGFSSKLLIYKSIFVFNPVLSIIVMIVSVLTLASFVKVFHSIFMGPKLPEYENVREVPRPMLIGMGILALLIFFFGVYPQAVVDVLITPATNALVNQDGYISAVLGGS</sequence>
<dbReference type="InterPro" id="IPR050586">
    <property type="entry name" value="CPA3_Na-H_Antiporter_D"/>
</dbReference>
<keyword evidence="8" id="KW-0830">Ubiquinone</keyword>
<dbReference type="Pfam" id="PF00361">
    <property type="entry name" value="Proton_antipo_M"/>
    <property type="match status" value="1"/>
</dbReference>
<feature type="transmembrane region" description="Helical" evidence="6">
    <location>
        <begin position="360"/>
        <end position="379"/>
    </location>
</feature>
<proteinExistence type="predicted"/>
<feature type="transmembrane region" description="Helical" evidence="6">
    <location>
        <begin position="38"/>
        <end position="68"/>
    </location>
</feature>
<accession>H1Z3R0</accession>
<evidence type="ECO:0000256" key="5">
    <source>
        <dbReference type="ARBA" id="ARBA00023136"/>
    </source>
</evidence>
<evidence type="ECO:0000313" key="9">
    <source>
        <dbReference type="Proteomes" id="UP000005741"/>
    </source>
</evidence>
<dbReference type="NCBIfam" id="NF006240">
    <property type="entry name" value="PRK08376.1"/>
    <property type="match status" value="1"/>
</dbReference>
<feature type="transmembrane region" description="Helical" evidence="6">
    <location>
        <begin position="88"/>
        <end position="115"/>
    </location>
</feature>
<keyword evidence="9" id="KW-1185">Reference proteome</keyword>
<evidence type="ECO:0000256" key="3">
    <source>
        <dbReference type="ARBA" id="ARBA00022692"/>
    </source>
</evidence>
<comment type="subcellular location">
    <subcellularLocation>
        <location evidence="1">Cell membrane</location>
        <topology evidence="1">Multi-pass membrane protein</topology>
    </subcellularLocation>
</comment>
<feature type="transmembrane region" description="Helical" evidence="6">
    <location>
        <begin position="256"/>
        <end position="279"/>
    </location>
</feature>
<feature type="transmembrane region" description="Helical" evidence="6">
    <location>
        <begin position="285"/>
        <end position="309"/>
    </location>
</feature>
<evidence type="ECO:0000256" key="2">
    <source>
        <dbReference type="ARBA" id="ARBA00022475"/>
    </source>
</evidence>
<feature type="transmembrane region" description="Helical" evidence="6">
    <location>
        <begin position="429"/>
        <end position="455"/>
    </location>
</feature>
<dbReference type="RefSeq" id="WP_004077414.1">
    <property type="nucleotide sequence ID" value="NZ_CM001436.1"/>
</dbReference>
<dbReference type="PANTHER" id="PTHR42703:SF1">
    <property type="entry name" value="NA(+)_H(+) ANTIPORTER SUBUNIT D1"/>
    <property type="match status" value="1"/>
</dbReference>
<gene>
    <name evidence="8" type="ORF">Metlim_1558</name>
</gene>
<dbReference type="FunCoup" id="H1Z3R0">
    <property type="interactions" value="12"/>
</dbReference>
<feature type="transmembrane region" description="Helical" evidence="6">
    <location>
        <begin position="223"/>
        <end position="244"/>
    </location>
</feature>
<evidence type="ECO:0000256" key="6">
    <source>
        <dbReference type="SAM" id="Phobius"/>
    </source>
</evidence>
<dbReference type="OrthoDB" id="371891at2157"/>
<dbReference type="AlphaFoldDB" id="H1Z3R0"/>
<feature type="transmembrane region" description="Helical" evidence="6">
    <location>
        <begin position="181"/>
        <end position="203"/>
    </location>
</feature>
<dbReference type="GO" id="GO:0008137">
    <property type="term" value="F:NADH dehydrogenase (ubiquinone) activity"/>
    <property type="evidence" value="ECO:0007669"/>
    <property type="project" value="InterPro"/>
</dbReference>
<evidence type="ECO:0000256" key="4">
    <source>
        <dbReference type="ARBA" id="ARBA00022989"/>
    </source>
</evidence>
<evidence type="ECO:0000259" key="7">
    <source>
        <dbReference type="Pfam" id="PF00361"/>
    </source>
</evidence>
<feature type="transmembrane region" description="Helical" evidence="6">
    <location>
        <begin position="400"/>
        <end position="417"/>
    </location>
</feature>
<dbReference type="PATRIC" id="fig|937775.9.peg.1762"/>
<dbReference type="GO" id="GO:0005886">
    <property type="term" value="C:plasma membrane"/>
    <property type="evidence" value="ECO:0007669"/>
    <property type="project" value="UniProtKB-SubCell"/>
</dbReference>
<keyword evidence="2" id="KW-1003">Cell membrane</keyword>
<keyword evidence="5 6" id="KW-0472">Membrane</keyword>
<dbReference type="EMBL" id="CM001436">
    <property type="protein sequence ID" value="EHQ35659.1"/>
    <property type="molecule type" value="Genomic_DNA"/>
</dbReference>
<evidence type="ECO:0000313" key="8">
    <source>
        <dbReference type="EMBL" id="EHQ35659.1"/>
    </source>
</evidence>
<dbReference type="InParanoid" id="H1Z3R0"/>
<dbReference type="InterPro" id="IPR001750">
    <property type="entry name" value="ND/Mrp_TM"/>
</dbReference>
<feature type="transmembrane region" description="Helical" evidence="6">
    <location>
        <begin position="12"/>
        <end position="31"/>
    </location>
</feature>
<dbReference type="Proteomes" id="UP000005741">
    <property type="component" value="Chromosome"/>
</dbReference>
<dbReference type="PRINTS" id="PR01437">
    <property type="entry name" value="NUOXDRDTASE4"/>
</dbReference>
<feature type="transmembrane region" description="Helical" evidence="6">
    <location>
        <begin position="321"/>
        <end position="340"/>
    </location>
</feature>
<dbReference type="HOGENOM" id="CLU_007100_9_5_2"/>
<dbReference type="PANTHER" id="PTHR42703">
    <property type="entry name" value="NADH DEHYDROGENASE"/>
    <property type="match status" value="1"/>
</dbReference>
<keyword evidence="4 6" id="KW-1133">Transmembrane helix</keyword>
<feature type="domain" description="NADH:quinone oxidoreductase/Mrp antiporter transmembrane" evidence="7">
    <location>
        <begin position="145"/>
        <end position="447"/>
    </location>
</feature>
<evidence type="ECO:0000256" key="1">
    <source>
        <dbReference type="ARBA" id="ARBA00004651"/>
    </source>
</evidence>
<feature type="transmembrane region" description="Helical" evidence="6">
    <location>
        <begin position="127"/>
        <end position="144"/>
    </location>
</feature>